<dbReference type="SUPFAM" id="SSF53850">
    <property type="entry name" value="Periplasmic binding protein-like II"/>
    <property type="match status" value="1"/>
</dbReference>
<reference evidence="2" key="1">
    <citation type="submission" date="2023-07" db="EMBL/GenBank/DDBJ databases">
        <title>Chromosome-level genome assembly of Artemia franciscana.</title>
        <authorList>
            <person name="Jo E."/>
        </authorList>
    </citation>
    <scope>NUCLEOTIDE SEQUENCE</scope>
    <source>
        <tissue evidence="2">Whole body</tissue>
    </source>
</reference>
<protein>
    <submittedName>
        <fullName evidence="2">Uncharacterized protein</fullName>
    </submittedName>
</protein>
<dbReference type="SUPFAM" id="SSF160369">
    <property type="entry name" value="Ribosomal protein L10-like"/>
    <property type="match status" value="1"/>
</dbReference>
<dbReference type="Pfam" id="PF12974">
    <property type="entry name" value="Phosphonate-bd"/>
    <property type="match status" value="1"/>
</dbReference>
<comment type="similarity">
    <text evidence="1">Belongs to the universal ribosomal protein uL10 family.</text>
</comment>
<dbReference type="Gene3D" id="3.30.70.1730">
    <property type="match status" value="1"/>
</dbReference>
<gene>
    <name evidence="2" type="ORF">QYM36_014247</name>
</gene>
<dbReference type="EMBL" id="JAVRJZ010000018">
    <property type="protein sequence ID" value="KAK2708571.1"/>
    <property type="molecule type" value="Genomic_DNA"/>
</dbReference>
<dbReference type="Gene3D" id="3.40.190.10">
    <property type="entry name" value="Periplasmic binding protein-like II"/>
    <property type="match status" value="2"/>
</dbReference>
<proteinExistence type="inferred from homology"/>
<accession>A0AA88HMU2</accession>
<evidence type="ECO:0000256" key="1">
    <source>
        <dbReference type="ARBA" id="ARBA00008889"/>
    </source>
</evidence>
<dbReference type="Proteomes" id="UP001187531">
    <property type="component" value="Unassembled WGS sequence"/>
</dbReference>
<dbReference type="AlphaFoldDB" id="A0AA88HMU2"/>
<organism evidence="2 3">
    <name type="scientific">Artemia franciscana</name>
    <name type="common">Brine shrimp</name>
    <name type="synonym">Artemia sanfranciscana</name>
    <dbReference type="NCBI Taxonomy" id="6661"/>
    <lineage>
        <taxon>Eukaryota</taxon>
        <taxon>Metazoa</taxon>
        <taxon>Ecdysozoa</taxon>
        <taxon>Arthropoda</taxon>
        <taxon>Crustacea</taxon>
        <taxon>Branchiopoda</taxon>
        <taxon>Anostraca</taxon>
        <taxon>Artemiidae</taxon>
        <taxon>Artemia</taxon>
    </lineage>
</organism>
<name>A0AA88HMU2_ARTSF</name>
<comment type="caution">
    <text evidence="2">The sequence shown here is derived from an EMBL/GenBank/DDBJ whole genome shotgun (WGS) entry which is preliminary data.</text>
</comment>
<keyword evidence="3" id="KW-1185">Reference proteome</keyword>
<dbReference type="PANTHER" id="PTHR35841:SF1">
    <property type="entry name" value="PHOSPHONATES-BINDING PERIPLASMIC PROTEIN"/>
    <property type="match status" value="1"/>
</dbReference>
<evidence type="ECO:0000313" key="3">
    <source>
        <dbReference type="Proteomes" id="UP001187531"/>
    </source>
</evidence>
<sequence length="504" mass="56602">MTSWNILSKVLHRQLVPSLTIVRYGHRKPNVKRPAVPSWERACMDAVTNPIFPEVITTKIPPWVKSCKDLARVTVEPEPENKYEQLLIKDVKKLLSTKKMVIVCQENSKNSYQKLDAKILLYENGMAFDTRGSNIYRKATAGTELEQCHVLFQGFTCLVHADSAENIRTFMKIEKKIPFIIALGGILDGRIVNRDELSWYASLPGIEGLHGELVSILGSFASTYDMAETLRILTYMCPSHPVELYQTIVEYLESKLNKPCELLYEWRGSGPESGVPDPFKSTSAGIAFISSFSFQHLSATDDPDWTLLPVGAVCQHPKKGDGLGYWSDLIISSADKERIKELIDLRGCRLARPEVSSLSGYIALLKAVRDHGESAAFFGNVLDSGSHLASIEMVSLKQAELAAVDSLALQNALDQHPAMRSEIHILDTLGPLPPHPIVVRATMDAYLRQQIEKALLDMDKDKKWADKFAKYHVLRYESIDSQVFEIDKEMRKLVANMTTGARYY</sequence>
<dbReference type="InterPro" id="IPR043141">
    <property type="entry name" value="Ribosomal_uL10-like_sf"/>
</dbReference>
<dbReference type="PANTHER" id="PTHR35841">
    <property type="entry name" value="PHOSPHONATES-BINDING PERIPLASMIC PROTEIN"/>
    <property type="match status" value="1"/>
</dbReference>
<evidence type="ECO:0000313" key="2">
    <source>
        <dbReference type="EMBL" id="KAK2708571.1"/>
    </source>
</evidence>